<feature type="domain" description="TRAP C4-dicarboxylate transport system permease DctM subunit" evidence="8">
    <location>
        <begin position="11"/>
        <end position="424"/>
    </location>
</feature>
<dbReference type="RefSeq" id="WP_131155401.1">
    <property type="nucleotide sequence ID" value="NZ_CP036402.1"/>
</dbReference>
<dbReference type="OrthoDB" id="9777699at2"/>
<keyword evidence="2" id="KW-1003">Cell membrane</keyword>
<dbReference type="KEGG" id="erz:ER308_13070"/>
<dbReference type="GO" id="GO:0022857">
    <property type="term" value="F:transmembrane transporter activity"/>
    <property type="evidence" value="ECO:0007669"/>
    <property type="project" value="TreeGrafter"/>
</dbReference>
<feature type="transmembrane region" description="Helical" evidence="7">
    <location>
        <begin position="248"/>
        <end position="266"/>
    </location>
</feature>
<evidence type="ECO:0000256" key="2">
    <source>
        <dbReference type="ARBA" id="ARBA00022475"/>
    </source>
</evidence>
<keyword evidence="3" id="KW-0997">Cell inner membrane</keyword>
<feature type="transmembrane region" description="Helical" evidence="7">
    <location>
        <begin position="278"/>
        <end position="300"/>
    </location>
</feature>
<dbReference type="Pfam" id="PF06808">
    <property type="entry name" value="DctM"/>
    <property type="match status" value="1"/>
</dbReference>
<evidence type="ECO:0000256" key="6">
    <source>
        <dbReference type="ARBA" id="ARBA00023136"/>
    </source>
</evidence>
<feature type="transmembrane region" description="Helical" evidence="7">
    <location>
        <begin position="141"/>
        <end position="167"/>
    </location>
</feature>
<feature type="transmembrane region" description="Helical" evidence="7">
    <location>
        <begin position="57"/>
        <end position="76"/>
    </location>
</feature>
<feature type="transmembrane region" description="Helical" evidence="7">
    <location>
        <begin position="218"/>
        <end position="242"/>
    </location>
</feature>
<dbReference type="InterPro" id="IPR010656">
    <property type="entry name" value="DctM"/>
</dbReference>
<proteinExistence type="predicted"/>
<evidence type="ECO:0000259" key="8">
    <source>
        <dbReference type="Pfam" id="PF06808"/>
    </source>
</evidence>
<dbReference type="PANTHER" id="PTHR33362:SF5">
    <property type="entry name" value="C4-DICARBOXYLATE TRAP TRANSPORTER LARGE PERMEASE PROTEIN DCTM"/>
    <property type="match status" value="1"/>
</dbReference>
<feature type="transmembrane region" description="Helical" evidence="7">
    <location>
        <begin position="408"/>
        <end position="428"/>
    </location>
</feature>
<feature type="transmembrane region" description="Helical" evidence="7">
    <location>
        <begin position="363"/>
        <end position="388"/>
    </location>
</feature>
<evidence type="ECO:0000256" key="5">
    <source>
        <dbReference type="ARBA" id="ARBA00022989"/>
    </source>
</evidence>
<reference evidence="9 10" key="1">
    <citation type="submission" date="2019-01" db="EMBL/GenBank/DDBJ databases">
        <title>Egibacter rhizosphaerae EGI 80759T.</title>
        <authorList>
            <person name="Chen D.-D."/>
            <person name="Tian Y."/>
            <person name="Jiao J.-Y."/>
            <person name="Zhang X.-T."/>
            <person name="Zhang Y.-G."/>
            <person name="Zhang Y."/>
            <person name="Xiao M."/>
            <person name="Shu W.-S."/>
            <person name="Li W.-J."/>
        </authorList>
    </citation>
    <scope>NUCLEOTIDE SEQUENCE [LARGE SCALE GENOMIC DNA]</scope>
    <source>
        <strain evidence="9 10">EGI 80759</strain>
    </source>
</reference>
<keyword evidence="10" id="KW-1185">Reference proteome</keyword>
<protein>
    <submittedName>
        <fullName evidence="9">TRAP transporter large permease</fullName>
    </submittedName>
</protein>
<dbReference type="PIRSF" id="PIRSF006066">
    <property type="entry name" value="HI0050"/>
    <property type="match status" value="1"/>
</dbReference>
<evidence type="ECO:0000256" key="4">
    <source>
        <dbReference type="ARBA" id="ARBA00022692"/>
    </source>
</evidence>
<dbReference type="PANTHER" id="PTHR33362">
    <property type="entry name" value="SIALIC ACID TRAP TRANSPORTER PERMEASE PROTEIN SIAT-RELATED"/>
    <property type="match status" value="1"/>
</dbReference>
<organism evidence="9 10">
    <name type="scientific">Egibacter rhizosphaerae</name>
    <dbReference type="NCBI Taxonomy" id="1670831"/>
    <lineage>
        <taxon>Bacteria</taxon>
        <taxon>Bacillati</taxon>
        <taxon>Actinomycetota</taxon>
        <taxon>Nitriliruptoria</taxon>
        <taxon>Egibacterales</taxon>
        <taxon>Egibacteraceae</taxon>
        <taxon>Egibacter</taxon>
    </lineage>
</organism>
<dbReference type="EMBL" id="CP036402">
    <property type="protein sequence ID" value="QBI20404.1"/>
    <property type="molecule type" value="Genomic_DNA"/>
</dbReference>
<accession>A0A411YGL9</accession>
<evidence type="ECO:0000313" key="9">
    <source>
        <dbReference type="EMBL" id="QBI20404.1"/>
    </source>
</evidence>
<comment type="subcellular location">
    <subcellularLocation>
        <location evidence="1">Cell inner membrane</location>
        <topology evidence="1">Multi-pass membrane protein</topology>
    </subcellularLocation>
</comment>
<keyword evidence="5 7" id="KW-1133">Transmembrane helix</keyword>
<name>A0A411YGL9_9ACTN</name>
<dbReference type="Proteomes" id="UP000291469">
    <property type="component" value="Chromosome"/>
</dbReference>
<dbReference type="GO" id="GO:0005886">
    <property type="term" value="C:plasma membrane"/>
    <property type="evidence" value="ECO:0007669"/>
    <property type="project" value="UniProtKB-SubCell"/>
</dbReference>
<gene>
    <name evidence="9" type="ORF">ER308_13070</name>
</gene>
<evidence type="ECO:0000256" key="7">
    <source>
        <dbReference type="SAM" id="Phobius"/>
    </source>
</evidence>
<dbReference type="InterPro" id="IPR004681">
    <property type="entry name" value="TRAP_DctM"/>
</dbReference>
<feature type="transmembrane region" description="Helical" evidence="7">
    <location>
        <begin position="320"/>
        <end position="351"/>
    </location>
</feature>
<sequence>MSDLAIAGIGVVAMLALMLLRMPVAFAMMIVGFVGAMVVLTPDAALQLISADVWNQLSAFSLSVIPMFVLMGQVAYRSGITQRLYETAYNWLGHLPGGVAATTILASMGFAMVSGSNTATTATMGTVALPEMRRYGYARSLASSSVAMGGTLGVVIPPSVVLIVIAIQAELSIGRLFVAAIAPGIMLTIMLLLTVVVLCRLRPELGPPSEKASWGQRLGSLGGVIETLVLFALVIGGLYLGWFTPTESGAIGAFGAFVIGFARRNLNWEQIKLATLETLRISAMVILLLAGAVVISRFLTVTRLPFELAEWAADVAVDPLWMLLMVLLIYLIGGLIMDALGFLVATIPIFFPLALALDFNPIWFTLLITLVTSLGAVTPPVGVNVYIVSSLDPDLGVVEVFRGVLPFMLSYVLVIALLIAFPGIALFAL</sequence>
<evidence type="ECO:0000256" key="3">
    <source>
        <dbReference type="ARBA" id="ARBA00022519"/>
    </source>
</evidence>
<feature type="transmembrane region" description="Helical" evidence="7">
    <location>
        <begin position="173"/>
        <end position="198"/>
    </location>
</feature>
<dbReference type="NCBIfam" id="TIGR00786">
    <property type="entry name" value="dctM"/>
    <property type="match status" value="1"/>
</dbReference>
<dbReference type="AlphaFoldDB" id="A0A411YGL9"/>
<keyword evidence="6 7" id="KW-0472">Membrane</keyword>
<feature type="transmembrane region" description="Helical" evidence="7">
    <location>
        <begin position="12"/>
        <end position="37"/>
    </location>
</feature>
<evidence type="ECO:0000256" key="1">
    <source>
        <dbReference type="ARBA" id="ARBA00004429"/>
    </source>
</evidence>
<evidence type="ECO:0000313" key="10">
    <source>
        <dbReference type="Proteomes" id="UP000291469"/>
    </source>
</evidence>
<keyword evidence="4 7" id="KW-0812">Transmembrane</keyword>